<gene>
    <name evidence="2" type="ORF">EHS13_17355</name>
</gene>
<dbReference type="KEGG" id="ppsc:EHS13_17355"/>
<dbReference type="Proteomes" id="UP000426246">
    <property type="component" value="Chromosome"/>
</dbReference>
<dbReference type="SUPFAM" id="SSF54909">
    <property type="entry name" value="Dimeric alpha+beta barrel"/>
    <property type="match status" value="1"/>
</dbReference>
<dbReference type="Gene3D" id="3.30.70.100">
    <property type="match status" value="1"/>
</dbReference>
<dbReference type="InterPro" id="IPR012577">
    <property type="entry name" value="NIPSNAP"/>
</dbReference>
<evidence type="ECO:0000313" key="2">
    <source>
        <dbReference type="EMBL" id="QGQ96526.1"/>
    </source>
</evidence>
<dbReference type="EMBL" id="CP034235">
    <property type="protein sequence ID" value="QGQ96526.1"/>
    <property type="molecule type" value="Genomic_DNA"/>
</dbReference>
<dbReference type="RefSeq" id="WP_155701597.1">
    <property type="nucleotide sequence ID" value="NZ_CP034235.1"/>
</dbReference>
<name>A0A6B8RM71_9BACL</name>
<protein>
    <submittedName>
        <fullName evidence="2">NIPSNAP family protein</fullName>
    </submittedName>
</protein>
<proteinExistence type="predicted"/>
<dbReference type="Pfam" id="PF07978">
    <property type="entry name" value="NIPSNAP"/>
    <property type="match status" value="1"/>
</dbReference>
<accession>A0A6B8RM71</accession>
<dbReference type="OrthoDB" id="9809695at2"/>
<dbReference type="InterPro" id="IPR011008">
    <property type="entry name" value="Dimeric_a/b-barrel"/>
</dbReference>
<organism evidence="2 3">
    <name type="scientific">Paenibacillus psychroresistens</name>
    <dbReference type="NCBI Taxonomy" id="1778678"/>
    <lineage>
        <taxon>Bacteria</taxon>
        <taxon>Bacillati</taxon>
        <taxon>Bacillota</taxon>
        <taxon>Bacilli</taxon>
        <taxon>Bacillales</taxon>
        <taxon>Paenibacillaceae</taxon>
        <taxon>Paenibacillus</taxon>
    </lineage>
</organism>
<evidence type="ECO:0000259" key="1">
    <source>
        <dbReference type="Pfam" id="PF07978"/>
    </source>
</evidence>
<dbReference type="AlphaFoldDB" id="A0A6B8RM71"/>
<evidence type="ECO:0000313" key="3">
    <source>
        <dbReference type="Proteomes" id="UP000426246"/>
    </source>
</evidence>
<reference evidence="3" key="1">
    <citation type="submission" date="2018-11" db="EMBL/GenBank/DDBJ databases">
        <title>Complete genome sequence of Paenibacillus sp. ML311-T8.</title>
        <authorList>
            <person name="Nam Y.-D."/>
            <person name="Kang J."/>
            <person name="Chung W.-H."/>
            <person name="Park Y.S."/>
        </authorList>
    </citation>
    <scope>NUCLEOTIDE SEQUENCE [LARGE SCALE GENOMIC DNA]</scope>
    <source>
        <strain evidence="3">ML311-T8</strain>
    </source>
</reference>
<feature type="domain" description="NIPSNAP" evidence="1">
    <location>
        <begin position="3"/>
        <end position="99"/>
    </location>
</feature>
<keyword evidence="3" id="KW-1185">Reference proteome</keyword>
<sequence>MLFELRIYTMYPDRMDAIKNRFADHTFGIFKRRGLKVYDFWLDANNEPKLYYIMEYKDMEERDTEWNAFREDPEWIEAKTNSEISGPIVKDVQEIYMHRADFFKV</sequence>